<accession>A0ABR4Q1P5</accession>
<comment type="cofactor">
    <cofactor evidence="8">
        <name>Mg(2+)</name>
        <dbReference type="ChEBI" id="CHEBI:18420"/>
    </cofactor>
    <cofactor evidence="8">
        <name>Mn(2+)</name>
        <dbReference type="ChEBI" id="CHEBI:29035"/>
    </cofactor>
</comment>
<dbReference type="PANTHER" id="PTHR15749:SF4">
    <property type="entry name" value="FANCONI-ASSOCIATED NUCLEASE 1"/>
    <property type="match status" value="1"/>
</dbReference>
<keyword evidence="12" id="KW-1185">Reference proteome</keyword>
<evidence type="ECO:0000256" key="1">
    <source>
        <dbReference type="ARBA" id="ARBA00000983"/>
    </source>
</evidence>
<evidence type="ECO:0000259" key="10">
    <source>
        <dbReference type="SMART" id="SM00990"/>
    </source>
</evidence>
<sequence>MNSETDENPESVKGNADSLSHSTFGSIFRQHFLLVIDHVFNEPCFSGLFVGDDADCISKFASLSDVNCFSDSELLYTLERSELVHLAGLFKLSLKCAGRRVIINTLLKSSRHPSLLDFFTPTRSTKQSRLRSLTEQFLGPCFSAVQDYTDVLSRVLLCFFLTSEKSGTSSNPSSFKSILAKSIFELMQMRHGDIILPDYTIARTSSILRNKEDLSKLFELRNLRCQLDYMMMRSSFAQAYEHFHQHLNHLTTIIKSSTFRRSDLPRFLHRFALPGLAIRLIGIGVNACERLRKYHEAVELIHIVLSSDLLTSISSKTVCFFIKRLLLDQGTHCGDPVACLKKIENLLPILRGLHPRHRLEIQTQIGRLTGEKSENELSHFWRDTNGGSRGSKRRGNSSRKEEIMGSAVLDDMETLKSELLPRLRCAPVVRLSAPTPGSSTNIGARRPVYLWMEPEEDAIKGALKTSIFQVENWALQHYLHKEKFEKGLHAESRICTTLFVLLFHDLLYGVGRADAFYSMLQTAPLDLFAGDFYVSHRDLVEGRLEMIGSAERLLQTPDTEPMVADPISQLLIDTWTKHKNERCIGANWNLFPNGECDVVEVFWCLGPQLVASICRLLISDYANWCYGLPDLTVWSPSTGKAKLVEVKGPSDQLSSQQLVWIDSLLSFGADVEICSVTALPLNRCKHNQ</sequence>
<dbReference type="EC" id="3.1.4.1" evidence="8"/>
<evidence type="ECO:0000256" key="2">
    <source>
        <dbReference type="ARBA" id="ARBA00005533"/>
    </source>
</evidence>
<dbReference type="Proteomes" id="UP001651158">
    <property type="component" value="Unassembled WGS sequence"/>
</dbReference>
<dbReference type="InterPro" id="IPR014883">
    <property type="entry name" value="VRR_NUC"/>
</dbReference>
<comment type="subcellular location">
    <subcellularLocation>
        <location evidence="8">Nucleus</location>
    </subcellularLocation>
</comment>
<keyword evidence="7 8" id="KW-0464">Manganese</keyword>
<name>A0ABR4Q1P5_9CEST</name>
<keyword evidence="4 8" id="KW-0479">Metal-binding</keyword>
<evidence type="ECO:0000256" key="7">
    <source>
        <dbReference type="ARBA" id="ARBA00023211"/>
    </source>
</evidence>
<dbReference type="InterPro" id="IPR033315">
    <property type="entry name" value="Fan1-like"/>
</dbReference>
<evidence type="ECO:0000256" key="3">
    <source>
        <dbReference type="ARBA" id="ARBA00022722"/>
    </source>
</evidence>
<dbReference type="PANTHER" id="PTHR15749">
    <property type="entry name" value="FANCONI-ASSOCIATED NUCLEASE 1"/>
    <property type="match status" value="1"/>
</dbReference>
<dbReference type="EMBL" id="JAKROA010000019">
    <property type="protein sequence ID" value="KAL5103270.1"/>
    <property type="molecule type" value="Genomic_DNA"/>
</dbReference>
<comment type="catalytic activity">
    <reaction evidence="1 8">
        <text>Hydrolytically removes 5'-nucleotides successively from the 3'-hydroxy termini of 3'-hydroxy-terminated oligonucleotides.</text>
        <dbReference type="EC" id="3.1.4.1"/>
    </reaction>
</comment>
<dbReference type="SMART" id="SM00990">
    <property type="entry name" value="VRR_NUC"/>
    <property type="match status" value="1"/>
</dbReference>
<proteinExistence type="inferred from homology"/>
<evidence type="ECO:0000256" key="9">
    <source>
        <dbReference type="SAM" id="MobiDB-lite"/>
    </source>
</evidence>
<evidence type="ECO:0000313" key="11">
    <source>
        <dbReference type="EMBL" id="KAL5103270.1"/>
    </source>
</evidence>
<comment type="similarity">
    <text evidence="2 8">Belongs to the FAN1 family.</text>
</comment>
<keyword evidence="5 8" id="KW-0378">Hydrolase</keyword>
<evidence type="ECO:0000256" key="4">
    <source>
        <dbReference type="ARBA" id="ARBA00022723"/>
    </source>
</evidence>
<comment type="caution">
    <text evidence="11">The sequence shown here is derived from an EMBL/GenBank/DDBJ whole genome shotgun (WGS) entry which is preliminary data.</text>
</comment>
<keyword evidence="8" id="KW-0227">DNA damage</keyword>
<dbReference type="Gene3D" id="3.40.1350.10">
    <property type="match status" value="1"/>
</dbReference>
<feature type="region of interest" description="Disordered" evidence="9">
    <location>
        <begin position="379"/>
        <end position="403"/>
    </location>
</feature>
<evidence type="ECO:0000313" key="12">
    <source>
        <dbReference type="Proteomes" id="UP001651158"/>
    </source>
</evidence>
<reference evidence="11 12" key="1">
    <citation type="journal article" date="2022" name="Front. Cell. Infect. Microbiol.">
        <title>The Genomes of Two Strains of Taenia crassiceps the Animal Model for the Study of Human Cysticercosis.</title>
        <authorList>
            <person name="Bobes R.J."/>
            <person name="Estrada K."/>
            <person name="Rios-Valencia D.G."/>
            <person name="Calderon-Gallegos A."/>
            <person name="de la Torre P."/>
            <person name="Carrero J.C."/>
            <person name="Sanchez-Flores A."/>
            <person name="Laclette J.P."/>
        </authorList>
    </citation>
    <scope>NUCLEOTIDE SEQUENCE [LARGE SCALE GENOMIC DNA]</scope>
    <source>
        <strain evidence="11">WFUcys</strain>
    </source>
</reference>
<keyword evidence="8" id="KW-0234">DNA repair</keyword>
<keyword evidence="8" id="KW-0539">Nucleus</keyword>
<evidence type="ECO:0000256" key="8">
    <source>
        <dbReference type="RuleBase" id="RU365033"/>
    </source>
</evidence>
<evidence type="ECO:0000256" key="6">
    <source>
        <dbReference type="ARBA" id="ARBA00022842"/>
    </source>
</evidence>
<protein>
    <recommendedName>
        <fullName evidence="8">Fanconi-associated nuclease</fullName>
        <ecNumber evidence="8">3.1.4.1</ecNumber>
    </recommendedName>
</protein>
<organism evidence="11 12">
    <name type="scientific">Taenia crassiceps</name>
    <dbReference type="NCBI Taxonomy" id="6207"/>
    <lineage>
        <taxon>Eukaryota</taxon>
        <taxon>Metazoa</taxon>
        <taxon>Spiralia</taxon>
        <taxon>Lophotrochozoa</taxon>
        <taxon>Platyhelminthes</taxon>
        <taxon>Cestoda</taxon>
        <taxon>Eucestoda</taxon>
        <taxon>Cyclophyllidea</taxon>
        <taxon>Taeniidae</taxon>
        <taxon>Taenia</taxon>
    </lineage>
</organism>
<keyword evidence="6 8" id="KW-0460">Magnesium</keyword>
<feature type="domain" description="VRR-NUC" evidence="10">
    <location>
        <begin position="562"/>
        <end position="678"/>
    </location>
</feature>
<comment type="function">
    <text evidence="8">Nuclease required for the repair of DNA interstrand cross-links (ICL). Acts as a 5'-3' exonuclease that anchors at a cut end of DNA and cleaves DNA successively at every third nucleotide, allowing to excise an ICL from one strand through flanking incisions.</text>
</comment>
<dbReference type="Pfam" id="PF08774">
    <property type="entry name" value="VRR_NUC"/>
    <property type="match status" value="1"/>
</dbReference>
<evidence type="ECO:0000256" key="5">
    <source>
        <dbReference type="ARBA" id="ARBA00022801"/>
    </source>
</evidence>
<dbReference type="CDD" id="cd22326">
    <property type="entry name" value="FAN1-like"/>
    <property type="match status" value="1"/>
</dbReference>
<keyword evidence="3 8" id="KW-0540">Nuclease</keyword>
<gene>
    <name evidence="11" type="ORF">TcWFU_007108</name>
</gene>
<dbReference type="InterPro" id="IPR049132">
    <property type="entry name" value="FAN1-like_euk"/>
</dbReference>
<dbReference type="InterPro" id="IPR011856">
    <property type="entry name" value="tRNA_endonuc-like_dom_sf"/>
</dbReference>